<comment type="caution">
    <text evidence="2">The sequence shown here is derived from an EMBL/GenBank/DDBJ whole genome shotgun (WGS) entry which is preliminary data.</text>
</comment>
<proteinExistence type="predicted"/>
<dbReference type="AlphaFoldDB" id="A0A9N7TUK3"/>
<evidence type="ECO:0000313" key="3">
    <source>
        <dbReference type="Proteomes" id="UP001153269"/>
    </source>
</evidence>
<evidence type="ECO:0000256" key="1">
    <source>
        <dbReference type="SAM" id="MobiDB-lite"/>
    </source>
</evidence>
<name>A0A9N7TUK3_PLEPL</name>
<sequence>MVAPEFSSTVHVLGLCSVRVSWWPQQQQQEQQQRHRRRTPASSFKRNQPGHGCNFHVGLHGGILRRAWLVLCNTDECLKRWRQNEDSCQGFWEVYYGPFAS</sequence>
<accession>A0A9N7TUK3</accession>
<reference evidence="2" key="1">
    <citation type="submission" date="2020-03" db="EMBL/GenBank/DDBJ databases">
        <authorList>
            <person name="Weist P."/>
        </authorList>
    </citation>
    <scope>NUCLEOTIDE SEQUENCE</scope>
</reference>
<dbReference type="Proteomes" id="UP001153269">
    <property type="component" value="Unassembled WGS sequence"/>
</dbReference>
<keyword evidence="3" id="KW-1185">Reference proteome</keyword>
<dbReference type="EMBL" id="CADEAL010000360">
    <property type="protein sequence ID" value="CAB1419049.1"/>
    <property type="molecule type" value="Genomic_DNA"/>
</dbReference>
<organism evidence="2 3">
    <name type="scientific">Pleuronectes platessa</name>
    <name type="common">European plaice</name>
    <dbReference type="NCBI Taxonomy" id="8262"/>
    <lineage>
        <taxon>Eukaryota</taxon>
        <taxon>Metazoa</taxon>
        <taxon>Chordata</taxon>
        <taxon>Craniata</taxon>
        <taxon>Vertebrata</taxon>
        <taxon>Euteleostomi</taxon>
        <taxon>Actinopterygii</taxon>
        <taxon>Neopterygii</taxon>
        <taxon>Teleostei</taxon>
        <taxon>Neoteleostei</taxon>
        <taxon>Acanthomorphata</taxon>
        <taxon>Carangaria</taxon>
        <taxon>Pleuronectiformes</taxon>
        <taxon>Pleuronectoidei</taxon>
        <taxon>Pleuronectidae</taxon>
        <taxon>Pleuronectes</taxon>
    </lineage>
</organism>
<evidence type="ECO:0000313" key="2">
    <source>
        <dbReference type="EMBL" id="CAB1419049.1"/>
    </source>
</evidence>
<protein>
    <submittedName>
        <fullName evidence="2">Uncharacterized protein</fullName>
    </submittedName>
</protein>
<feature type="region of interest" description="Disordered" evidence="1">
    <location>
        <begin position="27"/>
        <end position="50"/>
    </location>
</feature>
<gene>
    <name evidence="2" type="ORF">PLEPLA_LOCUS6877</name>
</gene>